<accession>A0ABS8V8R4</accession>
<proteinExistence type="predicted"/>
<evidence type="ECO:0000313" key="2">
    <source>
        <dbReference type="Proteomes" id="UP000823775"/>
    </source>
</evidence>
<dbReference type="EMBL" id="JACEIK010003700">
    <property type="protein sequence ID" value="MCD9642772.1"/>
    <property type="molecule type" value="Genomic_DNA"/>
</dbReference>
<gene>
    <name evidence="1" type="ORF">HAX54_029784</name>
</gene>
<organism evidence="1 2">
    <name type="scientific">Datura stramonium</name>
    <name type="common">Jimsonweed</name>
    <name type="synonym">Common thornapple</name>
    <dbReference type="NCBI Taxonomy" id="4076"/>
    <lineage>
        <taxon>Eukaryota</taxon>
        <taxon>Viridiplantae</taxon>
        <taxon>Streptophyta</taxon>
        <taxon>Embryophyta</taxon>
        <taxon>Tracheophyta</taxon>
        <taxon>Spermatophyta</taxon>
        <taxon>Magnoliopsida</taxon>
        <taxon>eudicotyledons</taxon>
        <taxon>Gunneridae</taxon>
        <taxon>Pentapetalae</taxon>
        <taxon>asterids</taxon>
        <taxon>lamiids</taxon>
        <taxon>Solanales</taxon>
        <taxon>Solanaceae</taxon>
        <taxon>Solanoideae</taxon>
        <taxon>Datureae</taxon>
        <taxon>Datura</taxon>
    </lineage>
</organism>
<comment type="caution">
    <text evidence="1">The sequence shown here is derived from an EMBL/GenBank/DDBJ whole genome shotgun (WGS) entry which is preliminary data.</text>
</comment>
<sequence>GLDTLNPILTIDGKIKLKGKTHQLDSEPSVDALGPKTKNKHSKYFESLAKKADMP</sequence>
<reference evidence="1 2" key="1">
    <citation type="journal article" date="2021" name="BMC Genomics">
        <title>Datura genome reveals duplications of psychoactive alkaloid biosynthetic genes and high mutation rate following tissue culture.</title>
        <authorList>
            <person name="Rajewski A."/>
            <person name="Carter-House D."/>
            <person name="Stajich J."/>
            <person name="Litt A."/>
        </authorList>
    </citation>
    <scope>NUCLEOTIDE SEQUENCE [LARGE SCALE GENOMIC DNA]</scope>
    <source>
        <strain evidence="1">AR-01</strain>
    </source>
</reference>
<evidence type="ECO:0000313" key="1">
    <source>
        <dbReference type="EMBL" id="MCD9642772.1"/>
    </source>
</evidence>
<feature type="non-terminal residue" evidence="1">
    <location>
        <position position="1"/>
    </location>
</feature>
<keyword evidence="2" id="KW-1185">Reference proteome</keyword>
<protein>
    <submittedName>
        <fullName evidence="1">Uncharacterized protein</fullName>
    </submittedName>
</protein>
<dbReference type="Proteomes" id="UP000823775">
    <property type="component" value="Unassembled WGS sequence"/>
</dbReference>
<name>A0ABS8V8R4_DATST</name>